<accession>A0ABV3QJ58</accession>
<gene>
    <name evidence="2" type="ORF">ABQJ56_00135</name>
</gene>
<protein>
    <submittedName>
        <fullName evidence="2">Gamma-glutamylcyclotransferase family protein</fullName>
        <ecNumber evidence="2">2.3.2.-</ecNumber>
    </submittedName>
</protein>
<evidence type="ECO:0000259" key="1">
    <source>
        <dbReference type="Pfam" id="PF06094"/>
    </source>
</evidence>
<reference evidence="2 3" key="1">
    <citation type="submission" date="2024-06" db="EMBL/GenBank/DDBJ databases">
        <authorList>
            <person name="Woo H."/>
        </authorList>
    </citation>
    <scope>NUCLEOTIDE SEQUENCE [LARGE SCALE GENOMIC DNA]</scope>
    <source>
        <strain evidence="2 3">S2-g</strain>
    </source>
</reference>
<evidence type="ECO:0000313" key="2">
    <source>
        <dbReference type="EMBL" id="MEW9622638.1"/>
    </source>
</evidence>
<dbReference type="InterPro" id="IPR009288">
    <property type="entry name" value="AIG2-like_dom"/>
</dbReference>
<dbReference type="RefSeq" id="WP_367842955.1">
    <property type="nucleotide sequence ID" value="NZ_JBFOHL010000001.1"/>
</dbReference>
<dbReference type="EMBL" id="JBFOHL010000001">
    <property type="protein sequence ID" value="MEW9622638.1"/>
    <property type="molecule type" value="Genomic_DNA"/>
</dbReference>
<name>A0ABV3QJ58_9GAMM</name>
<keyword evidence="2" id="KW-0012">Acyltransferase</keyword>
<dbReference type="InterPro" id="IPR036568">
    <property type="entry name" value="GGCT-like_sf"/>
</dbReference>
<feature type="domain" description="Gamma-glutamylcyclotransferase AIG2-like" evidence="1">
    <location>
        <begin position="10"/>
        <end position="113"/>
    </location>
</feature>
<proteinExistence type="predicted"/>
<dbReference type="GO" id="GO:0016746">
    <property type="term" value="F:acyltransferase activity"/>
    <property type="evidence" value="ECO:0007669"/>
    <property type="project" value="UniProtKB-KW"/>
</dbReference>
<sequence length="116" mass="12577">METRAGEPPFSYGTLQSEAVQLATFGRRLDGKPDALPGYRLEQLAIHDARVVATSGAARHPIAVPSGDTADFVHGTVFHLTPQELTQADDYEVDDSRRAAAGLAPGLRAWMYVRVE</sequence>
<dbReference type="Gene3D" id="3.10.490.10">
    <property type="entry name" value="Gamma-glutamyl cyclotransferase-like"/>
    <property type="match status" value="1"/>
</dbReference>
<keyword evidence="3" id="KW-1185">Reference proteome</keyword>
<dbReference type="EC" id="2.3.2.-" evidence="2"/>
<keyword evidence="2" id="KW-0808">Transferase</keyword>
<dbReference type="CDD" id="cd06661">
    <property type="entry name" value="GGCT_like"/>
    <property type="match status" value="1"/>
</dbReference>
<organism evidence="2 3">
    <name type="scientific">Rhodanobacter geophilus</name>
    <dbReference type="NCBI Taxonomy" id="3162488"/>
    <lineage>
        <taxon>Bacteria</taxon>
        <taxon>Pseudomonadati</taxon>
        <taxon>Pseudomonadota</taxon>
        <taxon>Gammaproteobacteria</taxon>
        <taxon>Lysobacterales</taxon>
        <taxon>Rhodanobacteraceae</taxon>
        <taxon>Rhodanobacter</taxon>
    </lineage>
</organism>
<dbReference type="InterPro" id="IPR013024">
    <property type="entry name" value="GGCT-like"/>
</dbReference>
<evidence type="ECO:0000313" key="3">
    <source>
        <dbReference type="Proteomes" id="UP001556170"/>
    </source>
</evidence>
<comment type="caution">
    <text evidence="2">The sequence shown here is derived from an EMBL/GenBank/DDBJ whole genome shotgun (WGS) entry which is preliminary data.</text>
</comment>
<dbReference type="Pfam" id="PF06094">
    <property type="entry name" value="GGACT"/>
    <property type="match status" value="1"/>
</dbReference>
<dbReference type="Proteomes" id="UP001556170">
    <property type="component" value="Unassembled WGS sequence"/>
</dbReference>
<dbReference type="SUPFAM" id="SSF110857">
    <property type="entry name" value="Gamma-glutamyl cyclotransferase-like"/>
    <property type="match status" value="1"/>
</dbReference>